<dbReference type="PANTHER" id="PTHR13622">
    <property type="entry name" value="THIAMIN PYROPHOSPHOKINASE"/>
    <property type="match status" value="1"/>
</dbReference>
<dbReference type="InterPro" id="IPR000086">
    <property type="entry name" value="NUDIX_hydrolase_dom"/>
</dbReference>
<comment type="caution">
    <text evidence="2">The sequence shown here is derived from an EMBL/GenBank/DDBJ whole genome shotgun (WGS) entry which is preliminary data.</text>
</comment>
<dbReference type="InterPro" id="IPR015797">
    <property type="entry name" value="NUDIX_hydrolase-like_dom_sf"/>
</dbReference>
<dbReference type="SUPFAM" id="SSF55811">
    <property type="entry name" value="Nudix"/>
    <property type="match status" value="1"/>
</dbReference>
<keyword evidence="3" id="KW-1185">Reference proteome</keyword>
<dbReference type="InterPro" id="IPR031804">
    <property type="entry name" value="DUF4743"/>
</dbReference>
<dbReference type="Gene3D" id="3.90.79.10">
    <property type="entry name" value="Nucleoside Triphosphate Pyrophosphohydrolase"/>
    <property type="match status" value="1"/>
</dbReference>
<dbReference type="CDD" id="cd03676">
    <property type="entry name" value="NUDIX_Tnr3_like"/>
    <property type="match status" value="1"/>
</dbReference>
<sequence length="308" mass="34525">MKTLLDIVNEIDSFPYHGSTDYDEYTNSLWRFYLPDDLRPHGYISNFVAETMPWTSDFHLDARSVPKRIQLLADSPATANKAITTLLQAARDRNIFPCLTGWRNEEFRVLGARSDIRIERAGANLLGITTTGVHMTVFTRSRDGSELLIWVPKRSSSLKVAPGKLDNSIAGGVPAGMQPFACLLKEAAEEASLPEELMRRCAKAVGCVTEFSAKDGGKGVLAPSLKYVYDMEVGREVELRPADDEVEEFRLMTAVEVQRSIVEGEFKPMCVMVLIDFLVRHGVLTCEDERDYAELVARTHRYLPFPTS</sequence>
<feature type="domain" description="Nudix hydrolase" evidence="1">
    <location>
        <begin position="128"/>
        <end position="274"/>
    </location>
</feature>
<evidence type="ECO:0000313" key="3">
    <source>
        <dbReference type="Proteomes" id="UP000315522"/>
    </source>
</evidence>
<dbReference type="Pfam" id="PF15916">
    <property type="entry name" value="DUF4743"/>
    <property type="match status" value="1"/>
</dbReference>
<name>A0A559M027_9HELO</name>
<evidence type="ECO:0000313" key="2">
    <source>
        <dbReference type="EMBL" id="TVY86310.1"/>
    </source>
</evidence>
<dbReference type="GO" id="GO:0044715">
    <property type="term" value="F:8-oxo-dGDP phosphatase activity"/>
    <property type="evidence" value="ECO:0007669"/>
    <property type="project" value="TreeGrafter"/>
</dbReference>
<organism evidence="2 3">
    <name type="scientific">Lachnellula willkommii</name>
    <dbReference type="NCBI Taxonomy" id="215461"/>
    <lineage>
        <taxon>Eukaryota</taxon>
        <taxon>Fungi</taxon>
        <taxon>Dikarya</taxon>
        <taxon>Ascomycota</taxon>
        <taxon>Pezizomycotina</taxon>
        <taxon>Leotiomycetes</taxon>
        <taxon>Helotiales</taxon>
        <taxon>Lachnaceae</taxon>
        <taxon>Lachnellula</taxon>
    </lineage>
</organism>
<dbReference type="Pfam" id="PF00293">
    <property type="entry name" value="NUDIX"/>
    <property type="match status" value="1"/>
</dbReference>
<reference evidence="2 3" key="1">
    <citation type="submission" date="2018-05" db="EMBL/GenBank/DDBJ databases">
        <title>Genome sequencing and assembly of the regulated plant pathogen Lachnellula willkommii and related sister species for the development of diagnostic species identification markers.</title>
        <authorList>
            <person name="Giroux E."/>
            <person name="Bilodeau G."/>
        </authorList>
    </citation>
    <scope>NUCLEOTIDE SEQUENCE [LARGE SCALE GENOMIC DNA]</scope>
    <source>
        <strain evidence="2 3">CBS 172.35</strain>
    </source>
</reference>
<evidence type="ECO:0000259" key="1">
    <source>
        <dbReference type="PROSITE" id="PS51462"/>
    </source>
</evidence>
<accession>A0A559M027</accession>
<dbReference type="PROSITE" id="PS51462">
    <property type="entry name" value="NUDIX"/>
    <property type="match status" value="1"/>
</dbReference>
<dbReference type="AlphaFoldDB" id="A0A559M027"/>
<gene>
    <name evidence="2" type="primary">YJR142W_1</name>
    <name evidence="2" type="ORF">LAWI1_G008848</name>
</gene>
<dbReference type="EMBL" id="QGML01003799">
    <property type="protein sequence ID" value="TVY86310.1"/>
    <property type="molecule type" value="Genomic_DNA"/>
</dbReference>
<proteinExistence type="predicted"/>
<protein>
    <recommendedName>
        <fullName evidence="1">Nudix hydrolase domain-containing protein</fullName>
    </recommendedName>
</protein>
<dbReference type="FunFam" id="3.90.79.10:FF:000019">
    <property type="entry name" value="Thiamin pyrophosphokinase, putative"/>
    <property type="match status" value="1"/>
</dbReference>
<dbReference type="PANTHER" id="PTHR13622:SF11">
    <property type="entry name" value="THIAMIN PYROPHOSPHOKINASE"/>
    <property type="match status" value="1"/>
</dbReference>
<dbReference type="Proteomes" id="UP000315522">
    <property type="component" value="Unassembled WGS sequence"/>
</dbReference>